<reference evidence="2" key="1">
    <citation type="submission" date="2022-04" db="EMBL/GenBank/DDBJ databases">
        <title>A functionally conserved STORR gene fusion in Papaver species that diverged 16.8 million years ago.</title>
        <authorList>
            <person name="Catania T."/>
        </authorList>
    </citation>
    <scope>NUCLEOTIDE SEQUENCE</scope>
    <source>
        <strain evidence="2">S-188037</strain>
    </source>
</reference>
<dbReference type="AlphaFoldDB" id="A0AAD4XLZ7"/>
<dbReference type="PANTHER" id="PTHR10658">
    <property type="entry name" value="PHOSPHATIDYLINOSITOL TRANSFER PROTEIN"/>
    <property type="match status" value="1"/>
</dbReference>
<evidence type="ECO:0000259" key="1">
    <source>
        <dbReference type="Pfam" id="PF02121"/>
    </source>
</evidence>
<evidence type="ECO:0000313" key="3">
    <source>
        <dbReference type="Proteomes" id="UP001202328"/>
    </source>
</evidence>
<evidence type="ECO:0000313" key="2">
    <source>
        <dbReference type="EMBL" id="KAI3923319.1"/>
    </source>
</evidence>
<dbReference type="InterPro" id="IPR055261">
    <property type="entry name" value="PI_transfer_N"/>
</dbReference>
<feature type="domain" description="Phosphatidylinositol transfer protein N-terminal" evidence="1">
    <location>
        <begin position="45"/>
        <end position="80"/>
    </location>
</feature>
<dbReference type="PANTHER" id="PTHR10658:SF11">
    <property type="entry name" value="VIBRATOR, ISOFORM B"/>
    <property type="match status" value="1"/>
</dbReference>
<dbReference type="Pfam" id="PF02121">
    <property type="entry name" value="IP_trans"/>
    <property type="match status" value="1"/>
</dbReference>
<sequence length="82" mass="9450">MVVKCNSKVREGMEVIRMPMAHLGGDSFFRIKAHLEEKNGGSSHAVIKGETTLFLEIHRNCFAWIDEWFGIKMEQIRELEVS</sequence>
<organism evidence="2 3">
    <name type="scientific">Papaver atlanticum</name>
    <dbReference type="NCBI Taxonomy" id="357466"/>
    <lineage>
        <taxon>Eukaryota</taxon>
        <taxon>Viridiplantae</taxon>
        <taxon>Streptophyta</taxon>
        <taxon>Embryophyta</taxon>
        <taxon>Tracheophyta</taxon>
        <taxon>Spermatophyta</taxon>
        <taxon>Magnoliopsida</taxon>
        <taxon>Ranunculales</taxon>
        <taxon>Papaveraceae</taxon>
        <taxon>Papaveroideae</taxon>
        <taxon>Papaver</taxon>
    </lineage>
</organism>
<name>A0AAD4XLZ7_9MAGN</name>
<accession>A0AAD4XLZ7</accession>
<dbReference type="SUPFAM" id="SSF55961">
    <property type="entry name" value="Bet v1-like"/>
    <property type="match status" value="1"/>
</dbReference>
<dbReference type="Proteomes" id="UP001202328">
    <property type="component" value="Unassembled WGS sequence"/>
</dbReference>
<dbReference type="InterPro" id="IPR001666">
    <property type="entry name" value="PI_transfer"/>
</dbReference>
<dbReference type="GO" id="GO:0005548">
    <property type="term" value="F:phospholipid transporter activity"/>
    <property type="evidence" value="ECO:0007669"/>
    <property type="project" value="InterPro"/>
</dbReference>
<protein>
    <recommendedName>
        <fullName evidence="1">Phosphatidylinositol transfer protein N-terminal domain-containing protein</fullName>
    </recommendedName>
</protein>
<dbReference type="InterPro" id="IPR023393">
    <property type="entry name" value="START-like_dom_sf"/>
</dbReference>
<gene>
    <name evidence="2" type="ORF">MKW98_026912</name>
</gene>
<dbReference type="Gene3D" id="3.30.530.20">
    <property type="match status" value="1"/>
</dbReference>
<keyword evidence="3" id="KW-1185">Reference proteome</keyword>
<dbReference type="EMBL" id="JAJJMB010008487">
    <property type="protein sequence ID" value="KAI3923319.1"/>
    <property type="molecule type" value="Genomic_DNA"/>
</dbReference>
<proteinExistence type="predicted"/>
<comment type="caution">
    <text evidence="2">The sequence shown here is derived from an EMBL/GenBank/DDBJ whole genome shotgun (WGS) entry which is preliminary data.</text>
</comment>